<evidence type="ECO:0000256" key="1">
    <source>
        <dbReference type="SAM" id="SignalP"/>
    </source>
</evidence>
<dbReference type="AlphaFoldDB" id="A0AAN8NKU3"/>
<organism evidence="2 3">
    <name type="scientific">Orbilia javanica</name>
    <dbReference type="NCBI Taxonomy" id="47235"/>
    <lineage>
        <taxon>Eukaryota</taxon>
        <taxon>Fungi</taxon>
        <taxon>Dikarya</taxon>
        <taxon>Ascomycota</taxon>
        <taxon>Pezizomycotina</taxon>
        <taxon>Orbiliomycetes</taxon>
        <taxon>Orbiliales</taxon>
        <taxon>Orbiliaceae</taxon>
        <taxon>Orbilia</taxon>
    </lineage>
</organism>
<evidence type="ECO:0008006" key="4">
    <source>
        <dbReference type="Google" id="ProtNLM"/>
    </source>
</evidence>
<gene>
    <name evidence="2" type="ORF">TWF718_003512</name>
</gene>
<protein>
    <recommendedName>
        <fullName evidence="4">Cellobiose dehydrogenase cytochrome domain-containing protein</fullName>
    </recommendedName>
</protein>
<evidence type="ECO:0000313" key="2">
    <source>
        <dbReference type="EMBL" id="KAK6330084.1"/>
    </source>
</evidence>
<feature type="signal peptide" evidence="1">
    <location>
        <begin position="1"/>
        <end position="17"/>
    </location>
</feature>
<dbReference type="EMBL" id="JAVHNR010000012">
    <property type="protein sequence ID" value="KAK6330084.1"/>
    <property type="molecule type" value="Genomic_DNA"/>
</dbReference>
<reference evidence="2 3" key="1">
    <citation type="submission" date="2019-10" db="EMBL/GenBank/DDBJ databases">
        <authorList>
            <person name="Palmer J.M."/>
        </authorList>
    </citation>
    <scope>NUCLEOTIDE SEQUENCE [LARGE SCALE GENOMIC DNA]</scope>
    <source>
        <strain evidence="2 3">TWF718</strain>
    </source>
</reference>
<dbReference type="Proteomes" id="UP001313282">
    <property type="component" value="Unassembled WGS sequence"/>
</dbReference>
<keyword evidence="1" id="KW-0732">Signal</keyword>
<name>A0AAN8NKU3_9PEZI</name>
<comment type="caution">
    <text evidence="2">The sequence shown here is derived from an EMBL/GenBank/DDBJ whole genome shotgun (WGS) entry which is preliminary data.</text>
</comment>
<sequence>MMKVFVTISALVSTAMAAVAAIPSFTLEAVAPGHPFDGMPVSLDGGFAKLGNPDSGNAVSFYATPSDSAFSWSLHSIPIGIIDTPAVLVGGSALRFAFLSNPEEAGKQYGDNIMEGGWTFNVGRPSVKIAPAAGKFLGYNFEQRWYAFPGQQDGQWSVMWWDGSCCVNAAGIPIKLRLVDCNSRAASYAS</sequence>
<feature type="chain" id="PRO_5043013442" description="Cellobiose dehydrogenase cytochrome domain-containing protein" evidence="1">
    <location>
        <begin position="18"/>
        <end position="190"/>
    </location>
</feature>
<proteinExistence type="predicted"/>
<accession>A0AAN8NKU3</accession>
<keyword evidence="3" id="KW-1185">Reference proteome</keyword>
<evidence type="ECO:0000313" key="3">
    <source>
        <dbReference type="Proteomes" id="UP001313282"/>
    </source>
</evidence>